<dbReference type="GO" id="GO:0005737">
    <property type="term" value="C:cytoplasm"/>
    <property type="evidence" value="ECO:0007669"/>
    <property type="project" value="TreeGrafter"/>
</dbReference>
<evidence type="ECO:0000259" key="2">
    <source>
        <dbReference type="Pfam" id="PF01266"/>
    </source>
</evidence>
<dbReference type="SUPFAM" id="SSF51905">
    <property type="entry name" value="FAD/NAD(P)-binding domain"/>
    <property type="match status" value="1"/>
</dbReference>
<reference evidence="4" key="1">
    <citation type="submission" date="2015-11" db="EMBL/GenBank/DDBJ databases">
        <authorList>
            <person name="Varghese N."/>
        </authorList>
    </citation>
    <scope>NUCLEOTIDE SEQUENCE [LARGE SCALE GENOMIC DNA]</scope>
    <source>
        <strain evidence="4">DSM 45899</strain>
    </source>
</reference>
<evidence type="ECO:0000256" key="1">
    <source>
        <dbReference type="ARBA" id="ARBA00023002"/>
    </source>
</evidence>
<proteinExistence type="predicted"/>
<dbReference type="PANTHER" id="PTHR13847:SF287">
    <property type="entry name" value="FAD-DEPENDENT OXIDOREDUCTASE DOMAIN-CONTAINING PROTEIN 1"/>
    <property type="match status" value="1"/>
</dbReference>
<sequence>MSGRRVVIVGGGLIGLSIARALTARGVGDVLILERATLNSGGTGKSSGIVRCHYGVPSIAAMAWRSLPVFEELGEAIGFSQVGYMVAVGPENVEPLRANTTTHQSLGIDVELIDHDRAGALWPYLRLDDLAAFSYEPRGGYADASQLATQFGFQARDGGARIRQSTPVTRVLTAGDAVTGVELAGGEKVEADIVVVAAGWWSGALMAGVGVELPIESLRSELLVVDAGVPLRDLPVLSDLVSLQYARIEGSGELLVGNSDHSRPKFADPDDYSNRASEAGLERAAEKVLHRFAKFPEPSVAHTYAGCYDITPDWNPVIAPVAPAGPAGLFLAAGFSGHGFKISPAVGTLMADLILDGDSRDPDIPAADFRLGRFAEDDLLTSRYPYVGAGEMR</sequence>
<dbReference type="InterPro" id="IPR006076">
    <property type="entry name" value="FAD-dep_OxRdtase"/>
</dbReference>
<organism evidence="3 4">
    <name type="scientific">Parafrankia irregularis</name>
    <dbReference type="NCBI Taxonomy" id="795642"/>
    <lineage>
        <taxon>Bacteria</taxon>
        <taxon>Bacillati</taxon>
        <taxon>Actinomycetota</taxon>
        <taxon>Actinomycetes</taxon>
        <taxon>Frankiales</taxon>
        <taxon>Frankiaceae</taxon>
        <taxon>Parafrankia</taxon>
    </lineage>
</organism>
<dbReference type="GO" id="GO:0016491">
    <property type="term" value="F:oxidoreductase activity"/>
    <property type="evidence" value="ECO:0007669"/>
    <property type="project" value="UniProtKB-KW"/>
</dbReference>
<name>A0A0S4QUF7_9ACTN</name>
<dbReference type="AlphaFoldDB" id="A0A0S4QUF7"/>
<dbReference type="EMBL" id="FAOZ01000023">
    <property type="protein sequence ID" value="CUU58948.1"/>
    <property type="molecule type" value="Genomic_DNA"/>
</dbReference>
<dbReference type="InterPro" id="IPR036188">
    <property type="entry name" value="FAD/NAD-bd_sf"/>
</dbReference>
<gene>
    <name evidence="3" type="ORF">Ga0074812_12377</name>
</gene>
<evidence type="ECO:0000313" key="4">
    <source>
        <dbReference type="Proteomes" id="UP000198802"/>
    </source>
</evidence>
<evidence type="ECO:0000313" key="3">
    <source>
        <dbReference type="EMBL" id="CUU58948.1"/>
    </source>
</evidence>
<dbReference type="Gene3D" id="3.50.50.60">
    <property type="entry name" value="FAD/NAD(P)-binding domain"/>
    <property type="match status" value="1"/>
</dbReference>
<dbReference type="RefSeq" id="WP_091282800.1">
    <property type="nucleotide sequence ID" value="NZ_FAOZ01000023.1"/>
</dbReference>
<dbReference type="PANTHER" id="PTHR13847">
    <property type="entry name" value="SARCOSINE DEHYDROGENASE-RELATED"/>
    <property type="match status" value="1"/>
</dbReference>
<keyword evidence="4" id="KW-1185">Reference proteome</keyword>
<protein>
    <submittedName>
        <fullName evidence="3">Sarcosine oxidase subunit beta</fullName>
    </submittedName>
</protein>
<accession>A0A0S4QUF7</accession>
<dbReference type="Proteomes" id="UP000198802">
    <property type="component" value="Unassembled WGS sequence"/>
</dbReference>
<feature type="domain" description="FAD dependent oxidoreductase" evidence="2">
    <location>
        <begin position="5"/>
        <end position="353"/>
    </location>
</feature>
<dbReference type="Gene3D" id="3.30.9.10">
    <property type="entry name" value="D-Amino Acid Oxidase, subunit A, domain 2"/>
    <property type="match status" value="1"/>
</dbReference>
<dbReference type="Pfam" id="PF01266">
    <property type="entry name" value="DAO"/>
    <property type="match status" value="1"/>
</dbReference>
<keyword evidence="1" id="KW-0560">Oxidoreductase</keyword>